<protein>
    <submittedName>
        <fullName evidence="3">Uncharacterized protein</fullName>
    </submittedName>
</protein>
<evidence type="ECO:0000256" key="1">
    <source>
        <dbReference type="SAM" id="Coils"/>
    </source>
</evidence>
<evidence type="ECO:0000256" key="2">
    <source>
        <dbReference type="SAM" id="MobiDB-lite"/>
    </source>
</evidence>
<keyword evidence="1" id="KW-0175">Coiled coil</keyword>
<dbReference type="AlphaFoldDB" id="A0AAP0NX58"/>
<evidence type="ECO:0000313" key="4">
    <source>
        <dbReference type="Proteomes" id="UP001419268"/>
    </source>
</evidence>
<proteinExistence type="predicted"/>
<feature type="compositionally biased region" description="Low complexity" evidence="2">
    <location>
        <begin position="15"/>
        <end position="33"/>
    </location>
</feature>
<dbReference type="Proteomes" id="UP001419268">
    <property type="component" value="Unassembled WGS sequence"/>
</dbReference>
<name>A0AAP0NX58_9MAGN</name>
<comment type="caution">
    <text evidence="3">The sequence shown here is derived from an EMBL/GenBank/DDBJ whole genome shotgun (WGS) entry which is preliminary data.</text>
</comment>
<keyword evidence="4" id="KW-1185">Reference proteome</keyword>
<organism evidence="3 4">
    <name type="scientific">Stephania cephalantha</name>
    <dbReference type="NCBI Taxonomy" id="152367"/>
    <lineage>
        <taxon>Eukaryota</taxon>
        <taxon>Viridiplantae</taxon>
        <taxon>Streptophyta</taxon>
        <taxon>Embryophyta</taxon>
        <taxon>Tracheophyta</taxon>
        <taxon>Spermatophyta</taxon>
        <taxon>Magnoliopsida</taxon>
        <taxon>Ranunculales</taxon>
        <taxon>Menispermaceae</taxon>
        <taxon>Menispermoideae</taxon>
        <taxon>Cissampelideae</taxon>
        <taxon>Stephania</taxon>
    </lineage>
</organism>
<feature type="region of interest" description="Disordered" evidence="2">
    <location>
        <begin position="1"/>
        <end position="60"/>
    </location>
</feature>
<gene>
    <name evidence="3" type="ORF">Scep_017669</name>
</gene>
<feature type="coiled-coil region" evidence="1">
    <location>
        <begin position="66"/>
        <end position="118"/>
    </location>
</feature>
<dbReference type="EMBL" id="JBBNAG010000007">
    <property type="protein sequence ID" value="KAK9119576.1"/>
    <property type="molecule type" value="Genomic_DNA"/>
</dbReference>
<sequence>MASLFEDENIFSDRTLTSPSPQSPPTTAAAAASTPPPPPEIPSGSRQIWRRKKKGGGGFMEKIGRIRGAVSEVSKLRKEVARKRRKAAENVNLSAVKYRELEEELEEACEAEDFERVDRVSERLSEVEKERCNL</sequence>
<dbReference type="PANTHER" id="PTHR38394:SF1">
    <property type="entry name" value="NEUROFILAMENT LIGHT PROTEIN"/>
    <property type="match status" value="1"/>
</dbReference>
<reference evidence="3 4" key="1">
    <citation type="submission" date="2024-01" db="EMBL/GenBank/DDBJ databases">
        <title>Genome assemblies of Stephania.</title>
        <authorList>
            <person name="Yang L."/>
        </authorList>
    </citation>
    <scope>NUCLEOTIDE SEQUENCE [LARGE SCALE GENOMIC DNA]</scope>
    <source>
        <strain evidence="3">JXDWG</strain>
        <tissue evidence="3">Leaf</tissue>
    </source>
</reference>
<accession>A0AAP0NX58</accession>
<evidence type="ECO:0000313" key="3">
    <source>
        <dbReference type="EMBL" id="KAK9119576.1"/>
    </source>
</evidence>
<dbReference type="PANTHER" id="PTHR38394">
    <property type="entry name" value="NEUROFILAMENT LIGHT PROTEIN"/>
    <property type="match status" value="1"/>
</dbReference>
<feature type="compositionally biased region" description="Acidic residues" evidence="2">
    <location>
        <begin position="1"/>
        <end position="10"/>
    </location>
</feature>